<reference evidence="2" key="2">
    <citation type="submission" date="2021-09" db="EMBL/GenBank/DDBJ databases">
        <authorList>
            <person name="Jia N."/>
            <person name="Wang J."/>
            <person name="Shi W."/>
            <person name="Du L."/>
            <person name="Sun Y."/>
            <person name="Zhan W."/>
            <person name="Jiang J."/>
            <person name="Wang Q."/>
            <person name="Zhang B."/>
            <person name="Ji P."/>
            <person name="Sakyi L.B."/>
            <person name="Cui X."/>
            <person name="Yuan T."/>
            <person name="Jiang B."/>
            <person name="Yang W."/>
            <person name="Lam T.T.-Y."/>
            <person name="Chang Q."/>
            <person name="Ding S."/>
            <person name="Wang X."/>
            <person name="Zhu J."/>
            <person name="Ruan X."/>
            <person name="Zhao L."/>
            <person name="Wei J."/>
            <person name="Que T."/>
            <person name="Du C."/>
            <person name="Cheng J."/>
            <person name="Dai P."/>
            <person name="Han X."/>
            <person name="Huang E."/>
            <person name="Gao Y."/>
            <person name="Liu J."/>
            <person name="Shao H."/>
            <person name="Ye R."/>
            <person name="Li L."/>
            <person name="Wei W."/>
            <person name="Wang X."/>
            <person name="Wang C."/>
            <person name="Huo Q."/>
            <person name="Li W."/>
            <person name="Guo W."/>
            <person name="Chen H."/>
            <person name="Chen S."/>
            <person name="Zhou L."/>
            <person name="Zhou L."/>
            <person name="Ni X."/>
            <person name="Tian J."/>
            <person name="Zhou Y."/>
            <person name="Sheng Y."/>
            <person name="Liu T."/>
            <person name="Pan Y."/>
            <person name="Xia L."/>
            <person name="Li J."/>
            <person name="Zhao F."/>
            <person name="Cao W."/>
        </authorList>
    </citation>
    <scope>NUCLEOTIDE SEQUENCE</scope>
    <source>
        <strain evidence="2">Rsan-2018</strain>
        <tissue evidence="2">Larvae</tissue>
    </source>
</reference>
<keyword evidence="3" id="KW-1185">Reference proteome</keyword>
<evidence type="ECO:0000256" key="1">
    <source>
        <dbReference type="SAM" id="Phobius"/>
    </source>
</evidence>
<sequence length="261" mass="28883">MLSIPTGTADPYHSFIENVGFLIRTLSLLKALVNYACLCLGSGNLLSFMKCATLFEKSISPVPIVVKRDWSRTLFNVALRTTMGVSLVSVFVTSRMLSSANPNVTLKYLPVGREAVALCSDIAFFLYDSIVYATVTRCSEVLVQYLKFEVARLEAHQLGDMSAATEQWNSVAIVATVRVNVCKIKTMKTCLNDTCSPAIVTSTACLLIFMCVNLQRLFILKPDEVLFWLSVGYMAYCACCLIDMVFVSEDLEKEVRSNSVP</sequence>
<keyword evidence="1" id="KW-0472">Membrane</keyword>
<feature type="transmembrane region" description="Helical" evidence="1">
    <location>
        <begin position="196"/>
        <end position="214"/>
    </location>
</feature>
<keyword evidence="1" id="KW-1133">Transmembrane helix</keyword>
<reference evidence="2" key="1">
    <citation type="journal article" date="2020" name="Cell">
        <title>Large-Scale Comparative Analyses of Tick Genomes Elucidate Their Genetic Diversity and Vector Capacities.</title>
        <authorList>
            <consortium name="Tick Genome and Microbiome Consortium (TIGMIC)"/>
            <person name="Jia N."/>
            <person name="Wang J."/>
            <person name="Shi W."/>
            <person name="Du L."/>
            <person name="Sun Y."/>
            <person name="Zhan W."/>
            <person name="Jiang J.F."/>
            <person name="Wang Q."/>
            <person name="Zhang B."/>
            <person name="Ji P."/>
            <person name="Bell-Sakyi L."/>
            <person name="Cui X.M."/>
            <person name="Yuan T.T."/>
            <person name="Jiang B.G."/>
            <person name="Yang W.F."/>
            <person name="Lam T.T."/>
            <person name="Chang Q.C."/>
            <person name="Ding S.J."/>
            <person name="Wang X.J."/>
            <person name="Zhu J.G."/>
            <person name="Ruan X.D."/>
            <person name="Zhao L."/>
            <person name="Wei J.T."/>
            <person name="Ye R.Z."/>
            <person name="Que T.C."/>
            <person name="Du C.H."/>
            <person name="Zhou Y.H."/>
            <person name="Cheng J.X."/>
            <person name="Dai P.F."/>
            <person name="Guo W.B."/>
            <person name="Han X.H."/>
            <person name="Huang E.J."/>
            <person name="Li L.F."/>
            <person name="Wei W."/>
            <person name="Gao Y.C."/>
            <person name="Liu J.Z."/>
            <person name="Shao H.Z."/>
            <person name="Wang X."/>
            <person name="Wang C.C."/>
            <person name="Yang T.C."/>
            <person name="Huo Q.B."/>
            <person name="Li W."/>
            <person name="Chen H.Y."/>
            <person name="Chen S.E."/>
            <person name="Zhou L.G."/>
            <person name="Ni X.B."/>
            <person name="Tian J.H."/>
            <person name="Sheng Y."/>
            <person name="Liu T."/>
            <person name="Pan Y.S."/>
            <person name="Xia L.Y."/>
            <person name="Li J."/>
            <person name="Zhao F."/>
            <person name="Cao W.C."/>
        </authorList>
    </citation>
    <scope>NUCLEOTIDE SEQUENCE</scope>
    <source>
        <strain evidence="2">Rsan-2018</strain>
    </source>
</reference>
<dbReference type="AlphaFoldDB" id="A0A9D4SQ57"/>
<name>A0A9D4SQ57_RHISA</name>
<proteinExistence type="predicted"/>
<protein>
    <submittedName>
        <fullName evidence="2">Uncharacterized protein</fullName>
    </submittedName>
</protein>
<dbReference type="EMBL" id="JABSTV010001254">
    <property type="protein sequence ID" value="KAH7939441.1"/>
    <property type="molecule type" value="Genomic_DNA"/>
</dbReference>
<dbReference type="Proteomes" id="UP000821837">
    <property type="component" value="Chromosome 8"/>
</dbReference>
<evidence type="ECO:0000313" key="3">
    <source>
        <dbReference type="Proteomes" id="UP000821837"/>
    </source>
</evidence>
<evidence type="ECO:0000313" key="2">
    <source>
        <dbReference type="EMBL" id="KAH7939441.1"/>
    </source>
</evidence>
<accession>A0A9D4SQ57</accession>
<feature type="transmembrane region" description="Helical" evidence="1">
    <location>
        <begin position="226"/>
        <end position="247"/>
    </location>
</feature>
<gene>
    <name evidence="2" type="ORF">HPB52_012696</name>
</gene>
<organism evidence="2 3">
    <name type="scientific">Rhipicephalus sanguineus</name>
    <name type="common">Brown dog tick</name>
    <name type="synonym">Ixodes sanguineus</name>
    <dbReference type="NCBI Taxonomy" id="34632"/>
    <lineage>
        <taxon>Eukaryota</taxon>
        <taxon>Metazoa</taxon>
        <taxon>Ecdysozoa</taxon>
        <taxon>Arthropoda</taxon>
        <taxon>Chelicerata</taxon>
        <taxon>Arachnida</taxon>
        <taxon>Acari</taxon>
        <taxon>Parasitiformes</taxon>
        <taxon>Ixodida</taxon>
        <taxon>Ixodoidea</taxon>
        <taxon>Ixodidae</taxon>
        <taxon>Rhipicephalinae</taxon>
        <taxon>Rhipicephalus</taxon>
        <taxon>Rhipicephalus</taxon>
    </lineage>
</organism>
<dbReference type="VEuPathDB" id="VectorBase:RSAN_056717"/>
<keyword evidence="1" id="KW-0812">Transmembrane</keyword>
<comment type="caution">
    <text evidence="2">The sequence shown here is derived from an EMBL/GenBank/DDBJ whole genome shotgun (WGS) entry which is preliminary data.</text>
</comment>